<dbReference type="Pfam" id="PF12697">
    <property type="entry name" value="Abhydrolase_6"/>
    <property type="match status" value="1"/>
</dbReference>
<reference evidence="3 4" key="1">
    <citation type="submission" date="2024-04" db="EMBL/GenBank/DDBJ databases">
        <authorList>
            <person name="Wu Y.S."/>
            <person name="Zhang L."/>
        </authorList>
    </citation>
    <scope>NUCLEOTIDE SEQUENCE [LARGE SCALE GENOMIC DNA]</scope>
    <source>
        <strain evidence="3 4">KG-01</strain>
    </source>
</reference>
<gene>
    <name evidence="3" type="ORF">AAF454_11365</name>
</gene>
<organism evidence="3 4">
    <name type="scientific">Kurthia gibsonii</name>
    <dbReference type="NCBI Taxonomy" id="33946"/>
    <lineage>
        <taxon>Bacteria</taxon>
        <taxon>Bacillati</taxon>
        <taxon>Bacillota</taxon>
        <taxon>Bacilli</taxon>
        <taxon>Bacillales</taxon>
        <taxon>Caryophanaceae</taxon>
        <taxon>Kurthia</taxon>
    </lineage>
</organism>
<evidence type="ECO:0000313" key="4">
    <source>
        <dbReference type="Proteomes" id="UP001398420"/>
    </source>
</evidence>
<keyword evidence="3" id="KW-0378">Hydrolase</keyword>
<accession>A0ABU9LQZ1</accession>
<dbReference type="PANTHER" id="PTHR43039">
    <property type="entry name" value="ESTERASE-RELATED"/>
    <property type="match status" value="1"/>
</dbReference>
<sequence length="270" mass="30510">MKMDILQRNNVNVVGDGDQTIICAHGFGCEQSMWQYITPAFAEKYRLVLFDYVGAGGSDLQAYHKEKYNTLHGYKQDIIEIMDELNLEKVIFLGHSISSMIGMLVAIERPELFEKMIMIGPSPCYLNKEDFNGGFEESDVRELLEMMEMNFSGWASYMAPVGMGEEAAPQLTEDLEKVFVSTNPKIAREFAEVTFFSDYREQLPQLQTNTLILQCAEDSIVPKHVGDYLHQSIENSQLVVMNAKGHYPHISHTSETAAIIADFIESDLAI</sequence>
<evidence type="ECO:0000259" key="2">
    <source>
        <dbReference type="Pfam" id="PF12697"/>
    </source>
</evidence>
<dbReference type="SUPFAM" id="SSF53474">
    <property type="entry name" value="alpha/beta-Hydrolases"/>
    <property type="match status" value="1"/>
</dbReference>
<dbReference type="InterPro" id="IPR029058">
    <property type="entry name" value="AB_hydrolase_fold"/>
</dbReference>
<dbReference type="Gene3D" id="3.40.50.1820">
    <property type="entry name" value="alpha/beta hydrolase"/>
    <property type="match status" value="1"/>
</dbReference>
<evidence type="ECO:0000256" key="1">
    <source>
        <dbReference type="ARBA" id="ARBA00008645"/>
    </source>
</evidence>
<name>A0ABU9LQZ1_9BACL</name>
<proteinExistence type="inferred from homology"/>
<dbReference type="Proteomes" id="UP001398420">
    <property type="component" value="Unassembled WGS sequence"/>
</dbReference>
<dbReference type="InterPro" id="IPR000073">
    <property type="entry name" value="AB_hydrolase_1"/>
</dbReference>
<dbReference type="GO" id="GO:0016787">
    <property type="term" value="F:hydrolase activity"/>
    <property type="evidence" value="ECO:0007669"/>
    <property type="project" value="UniProtKB-KW"/>
</dbReference>
<keyword evidence="4" id="KW-1185">Reference proteome</keyword>
<comment type="caution">
    <text evidence="3">The sequence shown here is derived from an EMBL/GenBank/DDBJ whole genome shotgun (WGS) entry which is preliminary data.</text>
</comment>
<comment type="similarity">
    <text evidence="1">Belongs to the AB hydrolase superfamily.</text>
</comment>
<protein>
    <submittedName>
        <fullName evidence="3">Alpha/beta hydrolase</fullName>
    </submittedName>
</protein>
<dbReference type="RefSeq" id="WP_087682011.1">
    <property type="nucleotide sequence ID" value="NZ_JALKQX010000007.1"/>
</dbReference>
<feature type="domain" description="AB hydrolase-1" evidence="2">
    <location>
        <begin position="21"/>
        <end position="258"/>
    </location>
</feature>
<dbReference type="PRINTS" id="PR00111">
    <property type="entry name" value="ABHYDROLASE"/>
</dbReference>
<evidence type="ECO:0000313" key="3">
    <source>
        <dbReference type="EMBL" id="MEL5989001.1"/>
    </source>
</evidence>
<dbReference type="EMBL" id="JBCEWA010000008">
    <property type="protein sequence ID" value="MEL5989001.1"/>
    <property type="molecule type" value="Genomic_DNA"/>
</dbReference>